<dbReference type="AlphaFoldDB" id="A0A1N7MMN8"/>
<reference evidence="1 2" key="1">
    <citation type="submission" date="2017-01" db="EMBL/GenBank/DDBJ databases">
        <authorList>
            <person name="Mah S.A."/>
            <person name="Swanson W.J."/>
            <person name="Moy G.W."/>
            <person name="Vacquier V.D."/>
        </authorList>
    </citation>
    <scope>NUCLEOTIDE SEQUENCE [LARGE SCALE GENOMIC DNA]</scope>
    <source>
        <strain evidence="1 2">DSM 26375</strain>
    </source>
</reference>
<gene>
    <name evidence="1" type="ORF">SAMN05421774_102814</name>
</gene>
<keyword evidence="2" id="KW-1185">Reference proteome</keyword>
<name>A0A1N7MMN8_9RHOB</name>
<accession>A0A1N7MMN8</accession>
<organism evidence="1 2">
    <name type="scientific">Gemmobacter megaterium</name>
    <dbReference type="NCBI Taxonomy" id="1086013"/>
    <lineage>
        <taxon>Bacteria</taxon>
        <taxon>Pseudomonadati</taxon>
        <taxon>Pseudomonadota</taxon>
        <taxon>Alphaproteobacteria</taxon>
        <taxon>Rhodobacterales</taxon>
        <taxon>Paracoccaceae</taxon>
        <taxon>Gemmobacter</taxon>
    </lineage>
</organism>
<protein>
    <submittedName>
        <fullName evidence="1">Uncharacterized protein</fullName>
    </submittedName>
</protein>
<sequence>MSNILTLPDMRRRRLPVAAPERLVELFAQHRHGPGDVRWLKENAEVLRLLVATGQGLDPDLLHRVHGQTARELPARLGFFPQYYRFFLSIALDLNALGLTDLDAEALVARAMSDGLPEAEMSDLQRAEARLFAQRVGLAGPDDGLTERLLRFAARSATFALPNKKAAYELTHIAFYLSDYGLHPFDGAEAMRESLQYAGLVAWLEQNTDLLAEVCLAMLFCGLAVPELWARGVAEDLAAFHVGPAGAAAGSDDYHAWLMAAWSATAAGGRPLDRMLPGGALGFVAPRRVSALGEVSSVLMELDAARSADWSVMRRRIAARLSAPALDVLDSAAASTPAFETFFARFARVDRKGRAA</sequence>
<dbReference type="OrthoDB" id="7810029at2"/>
<evidence type="ECO:0000313" key="1">
    <source>
        <dbReference type="EMBL" id="SIS87414.1"/>
    </source>
</evidence>
<evidence type="ECO:0000313" key="2">
    <source>
        <dbReference type="Proteomes" id="UP000186141"/>
    </source>
</evidence>
<proteinExistence type="predicted"/>
<dbReference type="Pfam" id="PF21843">
    <property type="entry name" value="DUF6902"/>
    <property type="match status" value="1"/>
</dbReference>
<dbReference type="STRING" id="1086013.SAMN05421774_102814"/>
<dbReference type="RefSeq" id="WP_076530021.1">
    <property type="nucleotide sequence ID" value="NZ_BMEH01000002.1"/>
</dbReference>
<dbReference type="InterPro" id="IPR054197">
    <property type="entry name" value="DUF6902"/>
</dbReference>
<dbReference type="EMBL" id="FTOT01000002">
    <property type="protein sequence ID" value="SIS87414.1"/>
    <property type="molecule type" value="Genomic_DNA"/>
</dbReference>
<dbReference type="Proteomes" id="UP000186141">
    <property type="component" value="Unassembled WGS sequence"/>
</dbReference>